<name>A0A815AVA2_9BILA</name>
<dbReference type="EMBL" id="CAJNOQ010010773">
    <property type="protein sequence ID" value="CAF1260624.1"/>
    <property type="molecule type" value="Genomic_DNA"/>
</dbReference>
<dbReference type="Proteomes" id="UP000663829">
    <property type="component" value="Unassembled WGS sequence"/>
</dbReference>
<dbReference type="AlphaFoldDB" id="A0A815AVA2"/>
<comment type="caution">
    <text evidence="1">The sequence shown here is derived from an EMBL/GenBank/DDBJ whole genome shotgun (WGS) entry which is preliminary data.</text>
</comment>
<evidence type="ECO:0000313" key="2">
    <source>
        <dbReference type="EMBL" id="CAF4037807.1"/>
    </source>
</evidence>
<gene>
    <name evidence="1" type="ORF">GPM918_LOCUS26585</name>
    <name evidence="2" type="ORF">SRO942_LOCUS26765</name>
</gene>
<accession>A0A815AVA2</accession>
<organism evidence="1 3">
    <name type="scientific">Didymodactylos carnosus</name>
    <dbReference type="NCBI Taxonomy" id="1234261"/>
    <lineage>
        <taxon>Eukaryota</taxon>
        <taxon>Metazoa</taxon>
        <taxon>Spiralia</taxon>
        <taxon>Gnathifera</taxon>
        <taxon>Rotifera</taxon>
        <taxon>Eurotatoria</taxon>
        <taxon>Bdelloidea</taxon>
        <taxon>Philodinida</taxon>
        <taxon>Philodinidae</taxon>
        <taxon>Didymodactylos</taxon>
    </lineage>
</organism>
<dbReference type="EMBL" id="CAJOBC010018569">
    <property type="protein sequence ID" value="CAF4037807.1"/>
    <property type="molecule type" value="Genomic_DNA"/>
</dbReference>
<protein>
    <submittedName>
        <fullName evidence="1">Uncharacterized protein</fullName>
    </submittedName>
</protein>
<sequence>MKNQNLSPMEDSKLHRQKRLLFNKCANDYSATAPYQIPVGQSPVVYVPNVTLHSPYSTCSWDPYSYPSNPEQVCPTGSQIVLTTFVPLILDPILTANAKLAQTSIQYDVDDSSTITQLQSLITLHSTLNYFTCYSDQEINTIKQVLANYQWSSFEITIKNVSCGTDTVQTYIVADVDQTSSNKMWNFVHGLESAIQTAGVTIKQPRIEKFHMTLANVKYQYPADCMVKKLNQKFLLSNQFGSVKACCFGVLGSNGDIGIHFAQDCSEAEKLTCAR</sequence>
<keyword evidence="3" id="KW-1185">Reference proteome</keyword>
<evidence type="ECO:0000313" key="1">
    <source>
        <dbReference type="EMBL" id="CAF1260624.1"/>
    </source>
</evidence>
<dbReference type="OrthoDB" id="189488at2759"/>
<dbReference type="Proteomes" id="UP000681722">
    <property type="component" value="Unassembled WGS sequence"/>
</dbReference>
<reference evidence="1" key="1">
    <citation type="submission" date="2021-02" db="EMBL/GenBank/DDBJ databases">
        <authorList>
            <person name="Nowell W R."/>
        </authorList>
    </citation>
    <scope>NUCLEOTIDE SEQUENCE</scope>
</reference>
<proteinExistence type="predicted"/>
<evidence type="ECO:0000313" key="3">
    <source>
        <dbReference type="Proteomes" id="UP000663829"/>
    </source>
</evidence>
<dbReference type="Gene3D" id="3.90.1140.10">
    <property type="entry name" value="Cyclic phosphodiesterase"/>
    <property type="match status" value="1"/>
</dbReference>